<dbReference type="Proteomes" id="UP001238540">
    <property type="component" value="Unassembled WGS sequence"/>
</dbReference>
<dbReference type="Pfam" id="PF11849">
    <property type="entry name" value="DUF3369"/>
    <property type="match status" value="1"/>
</dbReference>
<feature type="domain" description="DUF3369" evidence="1">
    <location>
        <begin position="64"/>
        <end position="214"/>
    </location>
</feature>
<proteinExistence type="predicted"/>
<evidence type="ECO:0000259" key="1">
    <source>
        <dbReference type="Pfam" id="PF11849"/>
    </source>
</evidence>
<organism evidence="2 3">
    <name type="scientific">Vibrio ostreicida</name>
    <dbReference type="NCBI Taxonomy" id="526588"/>
    <lineage>
        <taxon>Bacteria</taxon>
        <taxon>Pseudomonadati</taxon>
        <taxon>Pseudomonadota</taxon>
        <taxon>Gammaproteobacteria</taxon>
        <taxon>Vibrionales</taxon>
        <taxon>Vibrionaceae</taxon>
        <taxon>Vibrio</taxon>
    </lineage>
</organism>
<protein>
    <submittedName>
        <fullName evidence="2">DUF3369 domain-containing protein</fullName>
    </submittedName>
</protein>
<dbReference type="EMBL" id="JAUFQC010000020">
    <property type="protein sequence ID" value="MDN3611211.1"/>
    <property type="molecule type" value="Genomic_DNA"/>
</dbReference>
<name>A0ABT8BXU2_9VIBR</name>
<dbReference type="RefSeq" id="WP_290312752.1">
    <property type="nucleotide sequence ID" value="NZ_JAUFQC010000020.1"/>
</dbReference>
<accession>A0ABT8BXU2</accession>
<reference evidence="3" key="1">
    <citation type="journal article" date="2019" name="Int. J. Syst. Evol. Microbiol.">
        <title>The Global Catalogue of Microorganisms (GCM) 10K type strain sequencing project: providing services to taxonomists for standard genome sequencing and annotation.</title>
        <authorList>
            <consortium name="The Broad Institute Genomics Platform"/>
            <consortium name="The Broad Institute Genome Sequencing Center for Infectious Disease"/>
            <person name="Wu L."/>
            <person name="Ma J."/>
        </authorList>
    </citation>
    <scope>NUCLEOTIDE SEQUENCE [LARGE SCALE GENOMIC DNA]</scope>
    <source>
        <strain evidence="3">CECT 7398</strain>
    </source>
</reference>
<sequence length="215" mass="24185">MESDDAGLTLVKTIRNTLHLDALRIILRTGQPGYAPEMETISRFDINDYRTKSELTRVKLFTILTSAIRAYQQIRNQHEMRQGLEKVVRASTELANTHGMRLFAEGAVKQISAIIQIDPEGLICVQENAEADVSSAHIIAAAGKYSRLVQTPLDRLNLPNIQDSLIRCLTEKRSSLEHGLTLYFATEQGRGLAAYVEVERPLESVDKHLLEVFLR</sequence>
<dbReference type="InterPro" id="IPR021800">
    <property type="entry name" value="DUF3369"/>
</dbReference>
<evidence type="ECO:0000313" key="3">
    <source>
        <dbReference type="Proteomes" id="UP001238540"/>
    </source>
</evidence>
<keyword evidence="3" id="KW-1185">Reference proteome</keyword>
<gene>
    <name evidence="2" type="ORF">QWZ16_16425</name>
</gene>
<comment type="caution">
    <text evidence="2">The sequence shown here is derived from an EMBL/GenBank/DDBJ whole genome shotgun (WGS) entry which is preliminary data.</text>
</comment>
<evidence type="ECO:0000313" key="2">
    <source>
        <dbReference type="EMBL" id="MDN3611211.1"/>
    </source>
</evidence>